<dbReference type="AlphaFoldDB" id="A0A7Y0ANG6"/>
<comment type="caution">
    <text evidence="1">The sequence shown here is derived from an EMBL/GenBank/DDBJ whole genome shotgun (WGS) entry which is preliminary data.</text>
</comment>
<keyword evidence="2" id="KW-1185">Reference proteome</keyword>
<evidence type="ECO:0000313" key="2">
    <source>
        <dbReference type="Proteomes" id="UP000544054"/>
    </source>
</evidence>
<sequence>MQNLRAHIKIYKAIVMMLVMVFSLSPCSLKRDLLRIFDIQYITALNKVKTTTSAQAYACDSVTESSSNRSSVSKNSLKSKENKYFTALNAVPSPHEGAIIFQNKYSGHSTGNSPPKYILFKRLKLHLV</sequence>
<gene>
    <name evidence="1" type="ORF">HHL23_12250</name>
</gene>
<dbReference type="RefSeq" id="WP_169235094.1">
    <property type="nucleotide sequence ID" value="NZ_JABBGI010000014.1"/>
</dbReference>
<protein>
    <submittedName>
        <fullName evidence="1">Uncharacterized protein</fullName>
    </submittedName>
</protein>
<evidence type="ECO:0000313" key="1">
    <source>
        <dbReference type="EMBL" id="NML70571.1"/>
    </source>
</evidence>
<reference evidence="1 2" key="1">
    <citation type="submission" date="2020-04" db="EMBL/GenBank/DDBJ databases">
        <title>Chryseobacterium sp. RP-3-3 sp. nov., isolated from Jeju soil.</title>
        <authorList>
            <person name="Dahal R.H."/>
        </authorList>
    </citation>
    <scope>NUCLEOTIDE SEQUENCE [LARGE SCALE GENOMIC DNA]</scope>
    <source>
        <strain evidence="1 2">RP-3-3</strain>
    </source>
</reference>
<proteinExistence type="predicted"/>
<accession>A0A7Y0ANG6</accession>
<dbReference type="Proteomes" id="UP000544054">
    <property type="component" value="Unassembled WGS sequence"/>
</dbReference>
<organism evidence="1 2">
    <name type="scientific">Chryseobacterium antibioticum</name>
    <dbReference type="NCBI Taxonomy" id="2728847"/>
    <lineage>
        <taxon>Bacteria</taxon>
        <taxon>Pseudomonadati</taxon>
        <taxon>Bacteroidota</taxon>
        <taxon>Flavobacteriia</taxon>
        <taxon>Flavobacteriales</taxon>
        <taxon>Weeksellaceae</taxon>
        <taxon>Chryseobacterium group</taxon>
        <taxon>Chryseobacterium</taxon>
    </lineage>
</organism>
<name>A0A7Y0ANG6_9FLAO</name>
<dbReference type="EMBL" id="JABBGI010000014">
    <property type="protein sequence ID" value="NML70571.1"/>
    <property type="molecule type" value="Genomic_DNA"/>
</dbReference>